<evidence type="ECO:0000313" key="2">
    <source>
        <dbReference type="EMBL" id="TCL38315.1"/>
    </source>
</evidence>
<organism evidence="2 3">
    <name type="scientific">Anaerospora hongkongensis</name>
    <dbReference type="NCBI Taxonomy" id="244830"/>
    <lineage>
        <taxon>Bacteria</taxon>
        <taxon>Bacillati</taxon>
        <taxon>Bacillota</taxon>
        <taxon>Negativicutes</taxon>
        <taxon>Selenomonadales</taxon>
        <taxon>Sporomusaceae</taxon>
        <taxon>Anaerospora</taxon>
    </lineage>
</organism>
<name>A0A4R1Q997_9FIRM</name>
<feature type="compositionally biased region" description="Basic and acidic residues" evidence="1">
    <location>
        <begin position="33"/>
        <end position="43"/>
    </location>
</feature>
<dbReference type="OrthoDB" id="1685002at2"/>
<comment type="caution">
    <text evidence="2">The sequence shown here is derived from an EMBL/GenBank/DDBJ whole genome shotgun (WGS) entry which is preliminary data.</text>
</comment>
<reference evidence="2 3" key="1">
    <citation type="submission" date="2019-03" db="EMBL/GenBank/DDBJ databases">
        <title>Genomic Encyclopedia of Type Strains, Phase IV (KMG-IV): sequencing the most valuable type-strain genomes for metagenomic binning, comparative biology and taxonomic classification.</title>
        <authorList>
            <person name="Goeker M."/>
        </authorList>
    </citation>
    <scope>NUCLEOTIDE SEQUENCE [LARGE SCALE GENOMIC DNA]</scope>
    <source>
        <strain evidence="2 3">DSM 15969</strain>
    </source>
</reference>
<keyword evidence="3" id="KW-1185">Reference proteome</keyword>
<feature type="region of interest" description="Disordered" evidence="1">
    <location>
        <begin position="33"/>
        <end position="60"/>
    </location>
</feature>
<sequence length="60" mass="6750">MAKETKTYSFWNGKNIEGKSYVGSPDLLEEARSAEQTEMKYEVGSETVSADDLQHGITYE</sequence>
<protein>
    <submittedName>
        <fullName evidence="2">Uncharacterized protein</fullName>
    </submittedName>
</protein>
<proteinExistence type="predicted"/>
<dbReference type="AlphaFoldDB" id="A0A4R1Q997"/>
<evidence type="ECO:0000256" key="1">
    <source>
        <dbReference type="SAM" id="MobiDB-lite"/>
    </source>
</evidence>
<dbReference type="EMBL" id="SLUI01000004">
    <property type="protein sequence ID" value="TCL38315.1"/>
    <property type="molecule type" value="Genomic_DNA"/>
</dbReference>
<evidence type="ECO:0000313" key="3">
    <source>
        <dbReference type="Proteomes" id="UP000295063"/>
    </source>
</evidence>
<gene>
    <name evidence="2" type="ORF">EV210_104299</name>
</gene>
<accession>A0A4R1Q997</accession>
<dbReference type="RefSeq" id="WP_132078139.1">
    <property type="nucleotide sequence ID" value="NZ_DAMAKO010000015.1"/>
</dbReference>
<dbReference type="Proteomes" id="UP000295063">
    <property type="component" value="Unassembled WGS sequence"/>
</dbReference>